<name>A0ABT5YCT7_9GAMM</name>
<evidence type="ECO:0000313" key="3">
    <source>
        <dbReference type="Proteomes" id="UP001143391"/>
    </source>
</evidence>
<gene>
    <name evidence="2" type="ORF">NLU14_14870</name>
</gene>
<dbReference type="Proteomes" id="UP001143391">
    <property type="component" value="Unassembled WGS sequence"/>
</dbReference>
<dbReference type="EMBL" id="JANCMW010000010">
    <property type="protein sequence ID" value="MDF0751507.1"/>
    <property type="molecule type" value="Genomic_DNA"/>
</dbReference>
<organism evidence="2 3">
    <name type="scientific">Marinobacter iranensis</name>
    <dbReference type="NCBI Taxonomy" id="2962607"/>
    <lineage>
        <taxon>Bacteria</taxon>
        <taxon>Pseudomonadati</taxon>
        <taxon>Pseudomonadota</taxon>
        <taxon>Gammaproteobacteria</taxon>
        <taxon>Pseudomonadales</taxon>
        <taxon>Marinobacteraceae</taxon>
        <taxon>Marinobacter</taxon>
    </lineage>
</organism>
<evidence type="ECO:0000313" key="2">
    <source>
        <dbReference type="EMBL" id="MDF0751507.1"/>
    </source>
</evidence>
<evidence type="ECO:0000256" key="1">
    <source>
        <dbReference type="SAM" id="Phobius"/>
    </source>
</evidence>
<sequence>MGHVINFLTMVSPFVSVFAILFLIATIFIFCFFIFNMRLKRALIYFSSISLVLLTFMGSKDLAFTYFLKSSLVSADQIQGHDDLVVERESLLEALKSISTFKGVSGSHPTQPYSFRLFLDGNYYEMEIARDSRNDNVFWVFYKGFPFGGEVGFIDVNQGSRLPDH</sequence>
<keyword evidence="1" id="KW-0812">Transmembrane</keyword>
<feature type="transmembrane region" description="Helical" evidence="1">
    <location>
        <begin position="42"/>
        <end position="59"/>
    </location>
</feature>
<dbReference type="RefSeq" id="WP_275707853.1">
    <property type="nucleotide sequence ID" value="NZ_JANCMW010000010.1"/>
</dbReference>
<keyword evidence="1" id="KW-1133">Transmembrane helix</keyword>
<comment type="caution">
    <text evidence="2">The sequence shown here is derived from an EMBL/GenBank/DDBJ whole genome shotgun (WGS) entry which is preliminary data.</text>
</comment>
<proteinExistence type="predicted"/>
<accession>A0ABT5YCT7</accession>
<keyword evidence="1" id="KW-0472">Membrane</keyword>
<keyword evidence="3" id="KW-1185">Reference proteome</keyword>
<reference evidence="2" key="1">
    <citation type="submission" date="2022-07" db="EMBL/GenBank/DDBJ databases">
        <title>Marinobacter iranensis a new bacterium isolate from a hipersaline lake in Iran.</title>
        <authorList>
            <person name="Mohammad A.M.A."/>
            <person name="Cristina S.-P."/>
            <person name="Antonio V."/>
        </authorList>
    </citation>
    <scope>NUCLEOTIDE SEQUENCE</scope>
    <source>
        <strain evidence="2">71-i</strain>
    </source>
</reference>
<feature type="transmembrane region" description="Helical" evidence="1">
    <location>
        <begin position="14"/>
        <end position="35"/>
    </location>
</feature>
<protein>
    <submittedName>
        <fullName evidence="2">Uncharacterized protein</fullName>
    </submittedName>
</protein>